<keyword evidence="2" id="KW-1185">Reference proteome</keyword>
<evidence type="ECO:0008006" key="3">
    <source>
        <dbReference type="Google" id="ProtNLM"/>
    </source>
</evidence>
<sequence length="82" mass="9737">MKALHNQRQFPNSFFWRTYDRKEIDYLEEAGGRLPAFEFKWNPNAKARKPAAFFETYPNSSFEVITQESYRGFLMGDGLQTF</sequence>
<gene>
    <name evidence="1" type="ORF">CYPRO_0469</name>
</gene>
<protein>
    <recommendedName>
        <fullName evidence="3">DUF4143 domain-containing protein</fullName>
    </recommendedName>
</protein>
<reference evidence="1 2" key="1">
    <citation type="submission" date="2018-03" db="EMBL/GenBank/DDBJ databases">
        <title>Phenotypic and genomic properties of Cyclonatronum proteinivorum gen. nov., sp. nov., a haloalkaliphilic bacteroidete from soda lakes possessing Na+-translocating rhodopsin.</title>
        <authorList>
            <person name="Toshchakov S.V."/>
            <person name="Korzhenkov A."/>
            <person name="Samarov N.I."/>
            <person name="Kublanov I.V."/>
            <person name="Muntyan M.S."/>
            <person name="Sorokin D.Y."/>
        </authorList>
    </citation>
    <scope>NUCLEOTIDE SEQUENCE [LARGE SCALE GENOMIC DNA]</scope>
    <source>
        <strain evidence="1 2">Omega</strain>
    </source>
</reference>
<evidence type="ECO:0000313" key="1">
    <source>
        <dbReference type="EMBL" id="AXI99754.1"/>
    </source>
</evidence>
<dbReference type="KEGG" id="cprv:CYPRO_0469"/>
<dbReference type="Proteomes" id="UP000254808">
    <property type="component" value="Chromosome"/>
</dbReference>
<accession>A0A345UH03</accession>
<name>A0A345UH03_9BACT</name>
<dbReference type="AlphaFoldDB" id="A0A345UH03"/>
<proteinExistence type="predicted"/>
<evidence type="ECO:0000313" key="2">
    <source>
        <dbReference type="Proteomes" id="UP000254808"/>
    </source>
</evidence>
<dbReference type="EMBL" id="CP027806">
    <property type="protein sequence ID" value="AXI99754.1"/>
    <property type="molecule type" value="Genomic_DNA"/>
</dbReference>
<organism evidence="1 2">
    <name type="scientific">Cyclonatronum proteinivorum</name>
    <dbReference type="NCBI Taxonomy" id="1457365"/>
    <lineage>
        <taxon>Bacteria</taxon>
        <taxon>Pseudomonadati</taxon>
        <taxon>Balneolota</taxon>
        <taxon>Balneolia</taxon>
        <taxon>Balneolales</taxon>
        <taxon>Cyclonatronaceae</taxon>
        <taxon>Cyclonatronum</taxon>
    </lineage>
</organism>